<proteinExistence type="predicted"/>
<dbReference type="EMBL" id="MN739036">
    <property type="protein sequence ID" value="QHT36307.1"/>
    <property type="molecule type" value="Genomic_DNA"/>
</dbReference>
<name>A0A6C0F3N9_9ZZZZ</name>
<organism evidence="1">
    <name type="scientific">viral metagenome</name>
    <dbReference type="NCBI Taxonomy" id="1070528"/>
    <lineage>
        <taxon>unclassified sequences</taxon>
        <taxon>metagenomes</taxon>
        <taxon>organismal metagenomes</taxon>
    </lineage>
</organism>
<evidence type="ECO:0000313" key="1">
    <source>
        <dbReference type="EMBL" id="QHT36307.1"/>
    </source>
</evidence>
<sequence length="35" mass="4016">MHKSYKTDAPSVEYCVTKPFVVDDNKNVNNVFVEP</sequence>
<dbReference type="AlphaFoldDB" id="A0A6C0F3N9"/>
<protein>
    <submittedName>
        <fullName evidence="1">Uncharacterized protein</fullName>
    </submittedName>
</protein>
<reference evidence="1" key="1">
    <citation type="journal article" date="2020" name="Nature">
        <title>Giant virus diversity and host interactions through global metagenomics.</title>
        <authorList>
            <person name="Schulz F."/>
            <person name="Roux S."/>
            <person name="Paez-Espino D."/>
            <person name="Jungbluth S."/>
            <person name="Walsh D.A."/>
            <person name="Denef V.J."/>
            <person name="McMahon K.D."/>
            <person name="Konstantinidis K.T."/>
            <person name="Eloe-Fadrosh E.A."/>
            <person name="Kyrpides N.C."/>
            <person name="Woyke T."/>
        </authorList>
    </citation>
    <scope>NUCLEOTIDE SEQUENCE</scope>
    <source>
        <strain evidence="1">GVMAG-M-3300009182-46</strain>
    </source>
</reference>
<accession>A0A6C0F3N9</accession>